<protein>
    <recommendedName>
        <fullName evidence="3">SH3b domain-containing protein</fullName>
    </recommendedName>
</protein>
<dbReference type="RefSeq" id="WP_157746979.1">
    <property type="nucleotide sequence ID" value="NZ_LRMV01000055.1"/>
</dbReference>
<keyword evidence="5" id="KW-1185">Reference proteome</keyword>
<dbReference type="InterPro" id="IPR043992">
    <property type="entry name" value="SLT_3"/>
</dbReference>
<dbReference type="PROSITE" id="PS51781">
    <property type="entry name" value="SH3B"/>
    <property type="match status" value="1"/>
</dbReference>
<evidence type="ECO:0000313" key="5">
    <source>
        <dbReference type="Proteomes" id="UP000198226"/>
    </source>
</evidence>
<name>A0A1C5JMI0_9ACTN</name>
<feature type="signal peptide" evidence="2">
    <location>
        <begin position="1"/>
        <end position="37"/>
    </location>
</feature>
<evidence type="ECO:0000256" key="2">
    <source>
        <dbReference type="SAM" id="SignalP"/>
    </source>
</evidence>
<organism evidence="4 5">
    <name type="scientific">Micromonospora rifamycinica</name>
    <dbReference type="NCBI Taxonomy" id="291594"/>
    <lineage>
        <taxon>Bacteria</taxon>
        <taxon>Bacillati</taxon>
        <taxon>Actinomycetota</taxon>
        <taxon>Actinomycetes</taxon>
        <taxon>Micromonosporales</taxon>
        <taxon>Micromonosporaceae</taxon>
        <taxon>Micromonospora</taxon>
    </lineage>
</organism>
<dbReference type="Proteomes" id="UP000198226">
    <property type="component" value="Chromosome I"/>
</dbReference>
<sequence length="302" mass="30376">MRLPLPTPAARRALRLALGLALVAVAGAGTMPAAATAAPTTTAPAAHARPAPGPADQQAKPAPRPADQAKPASVGGPATSAKTARVGVNAVGIDLCAQVAYAAGFRNNPLVTAVAVAMAESSCNPSAVGSNGPTAGCSNGSLDRGLWQINNCYHPTVTDSCAYTAQCNANAAYNISSGGSNWQPWSTYNNGAYAGYLSAAQAAVARLGGTGDPPTGVTGTILANPSLNIRTGPGTTYGIAGSVSYGATVNIACYTFGEYVSGGYWPSSTWDRITNPATGVTGYVADTWVNTTYDVKTMVGRC</sequence>
<feature type="compositionally biased region" description="Low complexity" evidence="1">
    <location>
        <begin position="38"/>
        <end position="50"/>
    </location>
</feature>
<dbReference type="InterPro" id="IPR023346">
    <property type="entry name" value="Lysozyme-like_dom_sf"/>
</dbReference>
<dbReference type="OrthoDB" id="140937at2"/>
<keyword evidence="2" id="KW-0732">Signal</keyword>
<dbReference type="EMBL" id="LT607752">
    <property type="protein sequence ID" value="SCG71775.1"/>
    <property type="molecule type" value="Genomic_DNA"/>
</dbReference>
<proteinExistence type="predicted"/>
<dbReference type="PROSITE" id="PS51318">
    <property type="entry name" value="TAT"/>
    <property type="match status" value="1"/>
</dbReference>
<dbReference type="InterPro" id="IPR003646">
    <property type="entry name" value="SH3-like_bac-type"/>
</dbReference>
<feature type="region of interest" description="Disordered" evidence="1">
    <location>
        <begin position="38"/>
        <end position="80"/>
    </location>
</feature>
<evidence type="ECO:0000256" key="1">
    <source>
        <dbReference type="SAM" id="MobiDB-lite"/>
    </source>
</evidence>
<dbReference type="Gene3D" id="2.30.30.40">
    <property type="entry name" value="SH3 Domains"/>
    <property type="match status" value="1"/>
</dbReference>
<dbReference type="SUPFAM" id="SSF53955">
    <property type="entry name" value="Lysozyme-like"/>
    <property type="match status" value="1"/>
</dbReference>
<accession>A0A1C5JMI0</accession>
<dbReference type="AlphaFoldDB" id="A0A1C5JMI0"/>
<dbReference type="InterPro" id="IPR006311">
    <property type="entry name" value="TAT_signal"/>
</dbReference>
<dbReference type="Gene3D" id="1.10.530.10">
    <property type="match status" value="1"/>
</dbReference>
<gene>
    <name evidence="4" type="ORF">GA0070623_3620</name>
</gene>
<feature type="domain" description="SH3b" evidence="3">
    <location>
        <begin position="216"/>
        <end position="293"/>
    </location>
</feature>
<reference evidence="5" key="1">
    <citation type="submission" date="2016-06" db="EMBL/GenBank/DDBJ databases">
        <authorList>
            <person name="Varghese N."/>
            <person name="Submissions Spin"/>
        </authorList>
    </citation>
    <scope>NUCLEOTIDE SEQUENCE [LARGE SCALE GENOMIC DNA]</scope>
    <source>
        <strain evidence="5">DSM 44983</strain>
    </source>
</reference>
<evidence type="ECO:0000313" key="4">
    <source>
        <dbReference type="EMBL" id="SCG71775.1"/>
    </source>
</evidence>
<evidence type="ECO:0000259" key="3">
    <source>
        <dbReference type="PROSITE" id="PS51781"/>
    </source>
</evidence>
<dbReference type="Pfam" id="PF18896">
    <property type="entry name" value="SLT_3"/>
    <property type="match status" value="1"/>
</dbReference>
<feature type="chain" id="PRO_5008719929" description="SH3b domain-containing protein" evidence="2">
    <location>
        <begin position="38"/>
        <end position="302"/>
    </location>
</feature>